<keyword evidence="2" id="KW-0378">Hydrolase</keyword>
<dbReference type="EMBL" id="JBHUOF010000049">
    <property type="protein sequence ID" value="MFD2803188.1"/>
    <property type="molecule type" value="Genomic_DNA"/>
</dbReference>
<name>A0ABW5WGU2_9PSEU</name>
<evidence type="ECO:0000259" key="1">
    <source>
        <dbReference type="Pfam" id="PF00561"/>
    </source>
</evidence>
<protein>
    <submittedName>
        <fullName evidence="2">Alpha/beta fold hydrolase</fullName>
    </submittedName>
</protein>
<dbReference type="Gene3D" id="3.40.50.1820">
    <property type="entry name" value="alpha/beta hydrolase"/>
    <property type="match status" value="1"/>
</dbReference>
<dbReference type="SUPFAM" id="SSF53474">
    <property type="entry name" value="alpha/beta-Hydrolases"/>
    <property type="match status" value="1"/>
</dbReference>
<dbReference type="Proteomes" id="UP001597478">
    <property type="component" value="Unassembled WGS sequence"/>
</dbReference>
<reference evidence="3" key="1">
    <citation type="journal article" date="2019" name="Int. J. Syst. Evol. Microbiol.">
        <title>The Global Catalogue of Microorganisms (GCM) 10K type strain sequencing project: providing services to taxonomists for standard genome sequencing and annotation.</title>
        <authorList>
            <consortium name="The Broad Institute Genomics Platform"/>
            <consortium name="The Broad Institute Genome Sequencing Center for Infectious Disease"/>
            <person name="Wu L."/>
            <person name="Ma J."/>
        </authorList>
    </citation>
    <scope>NUCLEOTIDE SEQUENCE [LARGE SCALE GENOMIC DNA]</scope>
    <source>
        <strain evidence="3">IBRC-M 10906</strain>
    </source>
</reference>
<feature type="domain" description="AB hydrolase-1" evidence="1">
    <location>
        <begin position="69"/>
        <end position="172"/>
    </location>
</feature>
<dbReference type="Pfam" id="PF00561">
    <property type="entry name" value="Abhydrolase_1"/>
    <property type="match status" value="1"/>
</dbReference>
<proteinExistence type="predicted"/>
<dbReference type="InterPro" id="IPR029058">
    <property type="entry name" value="AB_hydrolase_fold"/>
</dbReference>
<organism evidence="2 3">
    <name type="scientific">Prauserella oleivorans</name>
    <dbReference type="NCBI Taxonomy" id="1478153"/>
    <lineage>
        <taxon>Bacteria</taxon>
        <taxon>Bacillati</taxon>
        <taxon>Actinomycetota</taxon>
        <taxon>Actinomycetes</taxon>
        <taxon>Pseudonocardiales</taxon>
        <taxon>Pseudonocardiaceae</taxon>
        <taxon>Prauserella</taxon>
    </lineage>
</organism>
<dbReference type="GO" id="GO:0016787">
    <property type="term" value="F:hydrolase activity"/>
    <property type="evidence" value="ECO:0007669"/>
    <property type="project" value="UniProtKB-KW"/>
</dbReference>
<dbReference type="PANTHER" id="PTHR46438:SF2">
    <property type="entry name" value="ALPHA_BETA-HYDROLASES SUPERFAMILY PROTEIN"/>
    <property type="match status" value="1"/>
</dbReference>
<sequence>MAAGRRAIAALAGAGLTVGLAGALTRFVRGTMTYAERDATTIAAAGFVEKQTTIDGSRVIYAEGPDNGPALLLIHGQITDWRSWSRVLPSLAERYHVFAVDCYGHGGSAWVPEKYTAKALAADMVTFLDQVVGRPATIAGHSSGGLIAAAIAAQAPDRVRGVVLEDPPFFATLLPRAKQTFNYITLATLAHEFLDSGEDDFVAYHLRHSAFWDLFGGLREKLQESAIAYHESHPGEPVRIFWMPPSLNELFRAMDSYDPRFGEAFYTGSFDEGFDHADTLSRITVPVAQIHVKPRYDSAGILQAAMSDDEAERARSLLADVELYRANTGHNFHFDDPRRFVRIVDDLERRVRA</sequence>
<dbReference type="RefSeq" id="WP_377394758.1">
    <property type="nucleotide sequence ID" value="NZ_JBHSAN010000054.1"/>
</dbReference>
<dbReference type="PRINTS" id="PR00111">
    <property type="entry name" value="ABHYDROLASE"/>
</dbReference>
<dbReference type="PANTHER" id="PTHR46438">
    <property type="entry name" value="ALPHA/BETA-HYDROLASES SUPERFAMILY PROTEIN"/>
    <property type="match status" value="1"/>
</dbReference>
<keyword evidence="3" id="KW-1185">Reference proteome</keyword>
<evidence type="ECO:0000313" key="2">
    <source>
        <dbReference type="EMBL" id="MFD2803188.1"/>
    </source>
</evidence>
<comment type="caution">
    <text evidence="2">The sequence shown here is derived from an EMBL/GenBank/DDBJ whole genome shotgun (WGS) entry which is preliminary data.</text>
</comment>
<gene>
    <name evidence="2" type="ORF">ACFS2C_27740</name>
</gene>
<accession>A0ABW5WGU2</accession>
<evidence type="ECO:0000313" key="3">
    <source>
        <dbReference type="Proteomes" id="UP001597478"/>
    </source>
</evidence>
<dbReference type="InterPro" id="IPR000073">
    <property type="entry name" value="AB_hydrolase_1"/>
</dbReference>